<keyword evidence="2" id="KW-0175">Coiled coil</keyword>
<feature type="region of interest" description="Disordered" evidence="3">
    <location>
        <begin position="1"/>
        <end position="22"/>
    </location>
</feature>
<sequence>MEDIFLRSSSSSSSDDESGPVIIAPPLEDVIPLDDNVIEMLMMEDSLIRGQSNNNFNSSHGCIRRRNRRRMTPVGASIIDVAAMDRAAEENAAAAAVAADVAAAAATINIAATADTAATVNDADHSDMASANSELEKVRTLKGMFNFANNLTAGSSIEQEAKSTSFTEESKKYLSNVFSTMTVNVHEEMNNSINILFDNKKQVDEHEFAFDVIAEYVYDLDYANDFEKLGGFHIFLPCIRSEHPSVRIKICELISSLVQQNPYCQEKFMENPKYLNALMSMVENDPNDDVRIRALSAISCLVRDNISGFWKFIEVGGKDLIINSLKTPIDKLKIKAIFMIYSTCTLGNDVAEMYVDIGVVEIICSIIMGMEKNVEPFHHDLILSALNGLIRLSPVRVKEICSSLEDLKQALASLKDSYSTDESKYQDENDQVLWLMETLTL</sequence>
<evidence type="ECO:0000256" key="3">
    <source>
        <dbReference type="SAM" id="MobiDB-lite"/>
    </source>
</evidence>
<dbReference type="InterPro" id="IPR013918">
    <property type="entry name" value="Nucleotide_exch_fac_Fes1"/>
</dbReference>
<gene>
    <name evidence="5" type="primary">Hspbp1_2</name>
</gene>
<evidence type="ECO:0000256" key="2">
    <source>
        <dbReference type="SAM" id="Coils"/>
    </source>
</evidence>
<dbReference type="InterPro" id="IPR016024">
    <property type="entry name" value="ARM-type_fold"/>
</dbReference>
<dbReference type="OrthoDB" id="10250458at2759"/>
<evidence type="ECO:0000256" key="1">
    <source>
        <dbReference type="ARBA" id="ARBA00022737"/>
    </source>
</evidence>
<name>A0A2H8TCM1_9HEMI</name>
<feature type="domain" description="Nucleotide exchange factor Fes1" evidence="4">
    <location>
        <begin position="158"/>
        <end position="225"/>
    </location>
</feature>
<reference evidence="5" key="1">
    <citation type="submission" date="2017-10" db="EMBL/GenBank/DDBJ databases">
        <title>Transcriptome Assembly of Sugarcane Aphid Adults.</title>
        <authorList>
            <person name="Scully E.D."/>
            <person name="Palmer N.A."/>
            <person name="Geib S.M."/>
            <person name="Sarath G."/>
            <person name="Sattler S.E."/>
        </authorList>
    </citation>
    <scope>NUCLEOTIDE SEQUENCE</scope>
    <source>
        <tissue evidence="5">Whole body</tissue>
    </source>
</reference>
<accession>A0A2H8TCM1</accession>
<feature type="coiled-coil region" evidence="2">
    <location>
        <begin position="397"/>
        <end position="424"/>
    </location>
</feature>
<dbReference type="PANTHER" id="PTHR19316:SF18">
    <property type="entry name" value="HSP70-BINDING PROTEIN 1"/>
    <property type="match status" value="1"/>
</dbReference>
<dbReference type="GO" id="GO:0000774">
    <property type="term" value="F:adenyl-nucleotide exchange factor activity"/>
    <property type="evidence" value="ECO:0007669"/>
    <property type="project" value="TreeGrafter"/>
</dbReference>
<evidence type="ECO:0000313" key="5">
    <source>
        <dbReference type="EMBL" id="MBW11839.1"/>
    </source>
</evidence>
<dbReference type="GO" id="GO:0005783">
    <property type="term" value="C:endoplasmic reticulum"/>
    <property type="evidence" value="ECO:0007669"/>
    <property type="project" value="TreeGrafter"/>
</dbReference>
<proteinExistence type="predicted"/>
<dbReference type="SUPFAM" id="SSF48371">
    <property type="entry name" value="ARM repeat"/>
    <property type="match status" value="1"/>
</dbReference>
<evidence type="ECO:0000259" key="4">
    <source>
        <dbReference type="Pfam" id="PF08609"/>
    </source>
</evidence>
<dbReference type="InterPro" id="IPR050693">
    <property type="entry name" value="Hsp70_NEF-Inhibitors"/>
</dbReference>
<organism evidence="5">
    <name type="scientific">Melanaphis sacchari</name>
    <dbReference type="NCBI Taxonomy" id="742174"/>
    <lineage>
        <taxon>Eukaryota</taxon>
        <taxon>Metazoa</taxon>
        <taxon>Ecdysozoa</taxon>
        <taxon>Arthropoda</taxon>
        <taxon>Hexapoda</taxon>
        <taxon>Insecta</taxon>
        <taxon>Pterygota</taxon>
        <taxon>Neoptera</taxon>
        <taxon>Paraneoptera</taxon>
        <taxon>Hemiptera</taxon>
        <taxon>Sternorrhyncha</taxon>
        <taxon>Aphidomorpha</taxon>
        <taxon>Aphidoidea</taxon>
        <taxon>Aphididae</taxon>
        <taxon>Aphidini</taxon>
        <taxon>Melanaphis</taxon>
    </lineage>
</organism>
<dbReference type="EMBL" id="GFXV01000034">
    <property type="protein sequence ID" value="MBW11839.1"/>
    <property type="molecule type" value="Transcribed_RNA"/>
</dbReference>
<dbReference type="AlphaFoldDB" id="A0A2H8TCM1"/>
<dbReference type="InterPro" id="IPR011989">
    <property type="entry name" value="ARM-like"/>
</dbReference>
<dbReference type="Pfam" id="PF08609">
    <property type="entry name" value="Fes1"/>
    <property type="match status" value="1"/>
</dbReference>
<protein>
    <submittedName>
        <fullName evidence="5">Hsp70-binding protein 1</fullName>
    </submittedName>
</protein>
<keyword evidence="1" id="KW-0677">Repeat</keyword>
<dbReference type="Gene3D" id="1.25.10.10">
    <property type="entry name" value="Leucine-rich Repeat Variant"/>
    <property type="match status" value="1"/>
</dbReference>
<dbReference type="PANTHER" id="PTHR19316">
    <property type="entry name" value="PROTEIN FOLDING REGULATOR"/>
    <property type="match status" value="1"/>
</dbReference>